<dbReference type="InterPro" id="IPR006139">
    <property type="entry name" value="D-isomer_2_OHA_DH_cat_dom"/>
</dbReference>
<comment type="caution">
    <text evidence="7">The sequence shown here is derived from an EMBL/GenBank/DDBJ whole genome shotgun (WGS) entry which is preliminary data.</text>
</comment>
<keyword evidence="3" id="KW-0520">NAD</keyword>
<evidence type="ECO:0000256" key="3">
    <source>
        <dbReference type="ARBA" id="ARBA00023027"/>
    </source>
</evidence>
<evidence type="ECO:0000256" key="4">
    <source>
        <dbReference type="RuleBase" id="RU003719"/>
    </source>
</evidence>
<keyword evidence="1" id="KW-0521">NADP</keyword>
<dbReference type="AlphaFoldDB" id="A0AAX6GXL4"/>
<dbReference type="Proteomes" id="UP001140949">
    <property type="component" value="Unassembled WGS sequence"/>
</dbReference>
<keyword evidence="9" id="KW-1185">Reference proteome</keyword>
<dbReference type="Pfam" id="PF02826">
    <property type="entry name" value="2-Hacid_dh_C"/>
    <property type="match status" value="1"/>
</dbReference>
<evidence type="ECO:0000256" key="1">
    <source>
        <dbReference type="ARBA" id="ARBA00022857"/>
    </source>
</evidence>
<reference evidence="7" key="2">
    <citation type="submission" date="2023-04" db="EMBL/GenBank/DDBJ databases">
        <authorList>
            <person name="Bruccoleri R.E."/>
            <person name="Oakeley E.J."/>
            <person name="Faust A.-M."/>
            <person name="Dessus-Babus S."/>
            <person name="Altorfer M."/>
            <person name="Burckhardt D."/>
            <person name="Oertli M."/>
            <person name="Naumann U."/>
            <person name="Petersen F."/>
            <person name="Wong J."/>
        </authorList>
    </citation>
    <scope>NUCLEOTIDE SEQUENCE</scope>
    <source>
        <strain evidence="7">GSM-AAB239-AS_SAM_17_03QT</strain>
        <tissue evidence="7">Leaf</tissue>
    </source>
</reference>
<dbReference type="InterPro" id="IPR006140">
    <property type="entry name" value="D-isomer_DH_NAD-bd"/>
</dbReference>
<evidence type="ECO:0000313" key="7">
    <source>
        <dbReference type="EMBL" id="KAJ6833061.1"/>
    </source>
</evidence>
<name>A0AAX6GXL4_IRIPA</name>
<reference evidence="7" key="1">
    <citation type="journal article" date="2023" name="GigaByte">
        <title>Genome assembly of the bearded iris, Iris pallida Lam.</title>
        <authorList>
            <person name="Bruccoleri R.E."/>
            <person name="Oakeley E.J."/>
            <person name="Faust A.M.E."/>
            <person name="Altorfer M."/>
            <person name="Dessus-Babus S."/>
            <person name="Burckhardt D."/>
            <person name="Oertli M."/>
            <person name="Naumann U."/>
            <person name="Petersen F."/>
            <person name="Wong J."/>
        </authorList>
    </citation>
    <scope>NUCLEOTIDE SEQUENCE</scope>
    <source>
        <strain evidence="7">GSM-AAB239-AS_SAM_17_03QT</strain>
    </source>
</reference>
<dbReference type="PROSITE" id="PS00065">
    <property type="entry name" value="D_2_HYDROXYACID_DH_1"/>
    <property type="match status" value="1"/>
</dbReference>
<evidence type="ECO:0000313" key="9">
    <source>
        <dbReference type="Proteomes" id="UP001140949"/>
    </source>
</evidence>
<dbReference type="EMBL" id="JANAVB010015493">
    <property type="protein sequence ID" value="KAJ6833061.1"/>
    <property type="molecule type" value="Genomic_DNA"/>
</dbReference>
<evidence type="ECO:0000256" key="2">
    <source>
        <dbReference type="ARBA" id="ARBA00023002"/>
    </source>
</evidence>
<gene>
    <name evidence="8" type="ORF">M6B38_338240</name>
    <name evidence="7" type="ORF">M6B38_342775</name>
</gene>
<comment type="similarity">
    <text evidence="4">Belongs to the D-isomer specific 2-hydroxyacid dehydrogenase family.</text>
</comment>
<dbReference type="EMBL" id="JANAVB010014797">
    <property type="protein sequence ID" value="KAJ6833671.1"/>
    <property type="molecule type" value="Genomic_DNA"/>
</dbReference>
<feature type="domain" description="D-isomer specific 2-hydroxyacid dehydrogenase catalytic" evidence="5">
    <location>
        <begin position="49"/>
        <end position="324"/>
    </location>
</feature>
<dbReference type="GO" id="GO:0016618">
    <property type="term" value="F:hydroxypyruvate reductase [NAD(P)H] activity"/>
    <property type="evidence" value="ECO:0007669"/>
    <property type="project" value="TreeGrafter"/>
</dbReference>
<feature type="domain" description="D-isomer specific 2-hydroxyacid dehydrogenase NAD-binding" evidence="6">
    <location>
        <begin position="119"/>
        <end position="292"/>
    </location>
</feature>
<evidence type="ECO:0000259" key="6">
    <source>
        <dbReference type="Pfam" id="PF02826"/>
    </source>
</evidence>
<dbReference type="InterPro" id="IPR029752">
    <property type="entry name" value="D-isomer_DH_CS1"/>
</dbReference>
<evidence type="ECO:0000313" key="8">
    <source>
        <dbReference type="EMBL" id="KAJ6833671.1"/>
    </source>
</evidence>
<dbReference type="SUPFAM" id="SSF51735">
    <property type="entry name" value="NAD(P)-binding Rossmann-fold domains"/>
    <property type="match status" value="1"/>
</dbReference>
<dbReference type="CDD" id="cd12156">
    <property type="entry name" value="HPPR"/>
    <property type="match status" value="1"/>
</dbReference>
<dbReference type="Pfam" id="PF00389">
    <property type="entry name" value="2-Hacid_dh"/>
    <property type="match status" value="1"/>
</dbReference>
<keyword evidence="2 4" id="KW-0560">Oxidoreductase</keyword>
<dbReference type="PANTHER" id="PTHR10996:SF179">
    <property type="entry name" value="D-ISOMER SPECIFIC 2-HYDROXYACID DEHYDROGENASE FAMILY PROTEIN-RELATED"/>
    <property type="match status" value="1"/>
</dbReference>
<proteinExistence type="inferred from homology"/>
<dbReference type="InterPro" id="IPR050223">
    <property type="entry name" value="D-isomer_2-hydroxyacid_DH"/>
</dbReference>
<dbReference type="GO" id="GO:0030267">
    <property type="term" value="F:glyoxylate reductase (NADPH) activity"/>
    <property type="evidence" value="ECO:0007669"/>
    <property type="project" value="TreeGrafter"/>
</dbReference>
<dbReference type="PANTHER" id="PTHR10996">
    <property type="entry name" value="2-HYDROXYACID DEHYDROGENASE-RELATED"/>
    <property type="match status" value="1"/>
</dbReference>
<organism evidence="7 9">
    <name type="scientific">Iris pallida</name>
    <name type="common">Sweet iris</name>
    <dbReference type="NCBI Taxonomy" id="29817"/>
    <lineage>
        <taxon>Eukaryota</taxon>
        <taxon>Viridiplantae</taxon>
        <taxon>Streptophyta</taxon>
        <taxon>Embryophyta</taxon>
        <taxon>Tracheophyta</taxon>
        <taxon>Spermatophyta</taxon>
        <taxon>Magnoliopsida</taxon>
        <taxon>Liliopsida</taxon>
        <taxon>Asparagales</taxon>
        <taxon>Iridaceae</taxon>
        <taxon>Iridoideae</taxon>
        <taxon>Irideae</taxon>
        <taxon>Iris</taxon>
    </lineage>
</organism>
<accession>A0AAX6GXL4</accession>
<dbReference type="Gene3D" id="3.40.50.720">
    <property type="entry name" value="NAD(P)-binding Rossmann-like Domain"/>
    <property type="match status" value="2"/>
</dbReference>
<dbReference type="GO" id="GO:0005829">
    <property type="term" value="C:cytosol"/>
    <property type="evidence" value="ECO:0007669"/>
    <property type="project" value="TreeGrafter"/>
</dbReference>
<evidence type="ECO:0000259" key="5">
    <source>
        <dbReference type="Pfam" id="PF00389"/>
    </source>
</evidence>
<dbReference type="InterPro" id="IPR036291">
    <property type="entry name" value="NAD(P)-bd_dom_sf"/>
</dbReference>
<dbReference type="GO" id="GO:0051287">
    <property type="term" value="F:NAD binding"/>
    <property type="evidence" value="ECO:0007669"/>
    <property type="project" value="InterPro"/>
</dbReference>
<protein>
    <submittedName>
        <fullName evidence="7">Glyoxylate/hydroxypyruvate reductase HPR3 isoform X2</fullName>
    </submittedName>
</protein>
<sequence length="324" mass="35484">MESNNKEEEEEGKLVLLLRPLFPSFYSTLSQKFRFLKPWESPLPLGEFLSAHARSVRVILCSGPSPVDAETIRSLPRLELVVATGAGVDHVDMDECRRRGIAVTNAGGVFADDSADYAVGLVIDVLRKVSASDRYVRRGLWPASGDYPLGSKVGGKRVGIVGLGNIGGRVAKRLEAFGCIISYFSRRRKSSVSYKYFSNVRDLAAENDVLIASCALTSETHHIIDREVMSALGKEGIIINIGRGALIDEKELVSCLVKGEIWGAGLDVYENEPLVPEELFQLENVVLSRHVAVLTPDSISDMFQLATGNLEAFFSNRELLSPVN</sequence>
<dbReference type="FunFam" id="3.40.50.720:FF:000213">
    <property type="entry name" value="Putative 2-hydroxyacid dehydrogenase"/>
    <property type="match status" value="1"/>
</dbReference>
<dbReference type="SUPFAM" id="SSF52283">
    <property type="entry name" value="Formate/glycerate dehydrogenase catalytic domain-like"/>
    <property type="match status" value="1"/>
</dbReference>